<keyword evidence="3 6" id="KW-0808">Transferase</keyword>
<reference evidence="8 9" key="1">
    <citation type="submission" date="2014-11" db="EMBL/GenBank/DDBJ databases">
        <authorList>
            <person name="Zhu J."/>
            <person name="Qi W."/>
            <person name="Song R."/>
        </authorList>
    </citation>
    <scope>NUCLEOTIDE SEQUENCE [LARGE SCALE GENOMIC DNA]</scope>
</reference>
<dbReference type="GO" id="GO:0008173">
    <property type="term" value="F:RNA methyltransferase activity"/>
    <property type="evidence" value="ECO:0007669"/>
    <property type="project" value="InterPro"/>
</dbReference>
<keyword evidence="2 6" id="KW-0489">Methyltransferase</keyword>
<sequence length="155" mass="16927">MERPFYKRLLFSDKVLGPVGGGGQFDRVLIDAPCSATGLRPRLTFGEGDLHIDSLSQIQRRLIQRGCGLLKAGGTLVYSTCSVTKTENECAVLWAVDNLPLSLVDATPRVGGPSPHDAHGQVLSADECGMVQRFCPVQGRSIGFFLAKFRKRMYN</sequence>
<dbReference type="PANTHER" id="PTHR22807">
    <property type="entry name" value="NOP2 YEAST -RELATED NOL1/NOP2/FMU SUN DOMAIN-CONTAINING"/>
    <property type="match status" value="1"/>
</dbReference>
<keyword evidence="9" id="KW-1185">Reference proteome</keyword>
<evidence type="ECO:0000256" key="3">
    <source>
        <dbReference type="ARBA" id="ARBA00022679"/>
    </source>
</evidence>
<organism evidence="8 9">
    <name type="scientific">Vitrella brassicaformis (strain CCMP3155)</name>
    <dbReference type="NCBI Taxonomy" id="1169540"/>
    <lineage>
        <taxon>Eukaryota</taxon>
        <taxon>Sar</taxon>
        <taxon>Alveolata</taxon>
        <taxon>Colpodellida</taxon>
        <taxon>Vitrellaceae</taxon>
        <taxon>Vitrella</taxon>
    </lineage>
</organism>
<dbReference type="InterPro" id="IPR023267">
    <property type="entry name" value="RCMT"/>
</dbReference>
<keyword evidence="4 6" id="KW-0949">S-adenosyl-L-methionine</keyword>
<dbReference type="VEuPathDB" id="CryptoDB:Vbra_8448"/>
<dbReference type="PROSITE" id="PS51686">
    <property type="entry name" value="SAM_MT_RSMB_NOP"/>
    <property type="match status" value="1"/>
</dbReference>
<evidence type="ECO:0000256" key="2">
    <source>
        <dbReference type="ARBA" id="ARBA00022603"/>
    </source>
</evidence>
<dbReference type="Proteomes" id="UP000041254">
    <property type="component" value="Unassembled WGS sequence"/>
</dbReference>
<dbReference type="AlphaFoldDB" id="A0A0G4EXV4"/>
<dbReference type="InParanoid" id="A0A0G4EXV4"/>
<dbReference type="InterPro" id="IPR001678">
    <property type="entry name" value="MeTrfase_RsmB-F_NOP2_dom"/>
</dbReference>
<feature type="binding site" evidence="6">
    <location>
        <position position="31"/>
    </location>
    <ligand>
        <name>S-adenosyl-L-methionine</name>
        <dbReference type="ChEBI" id="CHEBI:59789"/>
    </ligand>
</feature>
<dbReference type="InterPro" id="IPR029063">
    <property type="entry name" value="SAM-dependent_MTases_sf"/>
</dbReference>
<comment type="caution">
    <text evidence="6">Lacks conserved residue(s) required for the propagation of feature annotation.</text>
</comment>
<feature type="binding site" evidence="6">
    <location>
        <position position="13"/>
    </location>
    <ligand>
        <name>S-adenosyl-L-methionine</name>
        <dbReference type="ChEBI" id="CHEBI:59789"/>
    </ligand>
</feature>
<feature type="active site" description="Nucleophile" evidence="6">
    <location>
        <position position="81"/>
    </location>
</feature>
<comment type="similarity">
    <text evidence="1 6">Belongs to the class I-like SAM-binding methyltransferase superfamily. RsmB/NOP family.</text>
</comment>
<dbReference type="GO" id="GO:0003723">
    <property type="term" value="F:RNA binding"/>
    <property type="evidence" value="ECO:0007669"/>
    <property type="project" value="UniProtKB-UniRule"/>
</dbReference>
<dbReference type="PRINTS" id="PR02008">
    <property type="entry name" value="RCMTFAMILY"/>
</dbReference>
<dbReference type="GO" id="GO:0001510">
    <property type="term" value="P:RNA methylation"/>
    <property type="evidence" value="ECO:0007669"/>
    <property type="project" value="InterPro"/>
</dbReference>
<name>A0A0G4EXV4_VITBC</name>
<protein>
    <recommendedName>
        <fullName evidence="7">SAM-dependent MTase RsmB/NOP-type domain-containing protein</fullName>
    </recommendedName>
</protein>
<dbReference type="Gene3D" id="3.40.50.150">
    <property type="entry name" value="Vaccinia Virus protein VP39"/>
    <property type="match status" value="1"/>
</dbReference>
<dbReference type="SUPFAM" id="SSF53335">
    <property type="entry name" value="S-adenosyl-L-methionine-dependent methyltransferases"/>
    <property type="match status" value="1"/>
</dbReference>
<keyword evidence="5 6" id="KW-0694">RNA-binding</keyword>
<dbReference type="PROSITE" id="PS01153">
    <property type="entry name" value="NOL1_NOP2_SUN"/>
    <property type="match status" value="1"/>
</dbReference>
<dbReference type="Pfam" id="PF01189">
    <property type="entry name" value="Methyltr_RsmB-F"/>
    <property type="match status" value="1"/>
</dbReference>
<evidence type="ECO:0000256" key="6">
    <source>
        <dbReference type="PROSITE-ProRule" id="PRU01023"/>
    </source>
</evidence>
<dbReference type="PhylomeDB" id="A0A0G4EXV4"/>
<evidence type="ECO:0000313" key="9">
    <source>
        <dbReference type="Proteomes" id="UP000041254"/>
    </source>
</evidence>
<dbReference type="InterPro" id="IPR018314">
    <property type="entry name" value="RsmB/NOL1/NOP2-like_CS"/>
</dbReference>
<dbReference type="PANTHER" id="PTHR22807:SF34">
    <property type="entry name" value="TRNA (CYTOSINE(72)-C(5))-METHYLTRANSFERASE NSUN6"/>
    <property type="match status" value="1"/>
</dbReference>
<evidence type="ECO:0000256" key="4">
    <source>
        <dbReference type="ARBA" id="ARBA00022691"/>
    </source>
</evidence>
<dbReference type="OMA" id="WQDERND"/>
<dbReference type="EMBL" id="CDMY01000347">
    <property type="protein sequence ID" value="CEM03675.1"/>
    <property type="molecule type" value="Genomic_DNA"/>
</dbReference>
<accession>A0A0G4EXV4</accession>
<dbReference type="STRING" id="1169540.A0A0G4EXV4"/>
<feature type="domain" description="SAM-dependent MTase RsmB/NOP-type" evidence="7">
    <location>
        <begin position="1"/>
        <end position="152"/>
    </location>
</feature>
<gene>
    <name evidence="8" type="ORF">Vbra_8448</name>
</gene>
<evidence type="ECO:0000313" key="8">
    <source>
        <dbReference type="EMBL" id="CEM03675.1"/>
    </source>
</evidence>
<dbReference type="OrthoDB" id="427002at2759"/>
<evidence type="ECO:0000256" key="1">
    <source>
        <dbReference type="ARBA" id="ARBA00007494"/>
    </source>
</evidence>
<dbReference type="InterPro" id="IPR049560">
    <property type="entry name" value="MeTrfase_RsmB-F_NOP2_cat"/>
</dbReference>
<proteinExistence type="inferred from homology"/>
<evidence type="ECO:0000256" key="5">
    <source>
        <dbReference type="ARBA" id="ARBA00022884"/>
    </source>
</evidence>
<evidence type="ECO:0000259" key="7">
    <source>
        <dbReference type="PROSITE" id="PS51686"/>
    </source>
</evidence>